<evidence type="ECO:0000313" key="2">
    <source>
        <dbReference type="EMBL" id="WTU38387.1"/>
    </source>
</evidence>
<gene>
    <name evidence="2" type="ORF">OHV25_01845</name>
</gene>
<evidence type="ECO:0000256" key="1">
    <source>
        <dbReference type="SAM" id="Phobius"/>
    </source>
</evidence>
<proteinExistence type="predicted"/>
<keyword evidence="1" id="KW-0472">Membrane</keyword>
<dbReference type="InterPro" id="IPR013325">
    <property type="entry name" value="RNA_pol_sigma_r2"/>
</dbReference>
<keyword evidence="1" id="KW-0812">Transmembrane</keyword>
<dbReference type="GO" id="GO:0003700">
    <property type="term" value="F:DNA-binding transcription factor activity"/>
    <property type="evidence" value="ECO:0007669"/>
    <property type="project" value="InterPro"/>
</dbReference>
<protein>
    <submittedName>
        <fullName evidence="2">Uncharacterized protein</fullName>
    </submittedName>
</protein>
<dbReference type="SUPFAM" id="SSF88946">
    <property type="entry name" value="Sigma2 domain of RNA polymerase sigma factors"/>
    <property type="match status" value="1"/>
</dbReference>
<reference evidence="2" key="1">
    <citation type="submission" date="2022-10" db="EMBL/GenBank/DDBJ databases">
        <title>The complete genomes of actinobacterial strains from the NBC collection.</title>
        <authorList>
            <person name="Joergensen T.S."/>
            <person name="Alvarez Arevalo M."/>
            <person name="Sterndorff E.B."/>
            <person name="Faurdal D."/>
            <person name="Vuksanovic O."/>
            <person name="Mourched A.-S."/>
            <person name="Charusanti P."/>
            <person name="Shaw S."/>
            <person name="Blin K."/>
            <person name="Weber T."/>
        </authorList>
    </citation>
    <scope>NUCLEOTIDE SEQUENCE</scope>
    <source>
        <strain evidence="2">NBC_00060</strain>
    </source>
</reference>
<dbReference type="EMBL" id="CP108253">
    <property type="protein sequence ID" value="WTU38387.1"/>
    <property type="molecule type" value="Genomic_DNA"/>
</dbReference>
<organism evidence="2">
    <name type="scientific">Streptomyces sp. NBC_00060</name>
    <dbReference type="NCBI Taxonomy" id="2975636"/>
    <lineage>
        <taxon>Bacteria</taxon>
        <taxon>Bacillati</taxon>
        <taxon>Actinomycetota</taxon>
        <taxon>Actinomycetes</taxon>
        <taxon>Kitasatosporales</taxon>
        <taxon>Streptomycetaceae</taxon>
        <taxon>Streptomyces</taxon>
    </lineage>
</organism>
<dbReference type="GO" id="GO:0006352">
    <property type="term" value="P:DNA-templated transcription initiation"/>
    <property type="evidence" value="ECO:0007669"/>
    <property type="project" value="InterPro"/>
</dbReference>
<keyword evidence="1" id="KW-1133">Transmembrane helix</keyword>
<accession>A0AAU2GRE9</accession>
<name>A0AAU2GRE9_9ACTN</name>
<dbReference type="AlphaFoldDB" id="A0AAU2GRE9"/>
<sequence length="337" mass="36705">MPSVPGLHLARRPPSDRALLRAVRDGRTDHFRHLYHRHYRAAHAYAASCMPAPMDAHALVCQAFEEVLNGALAQEASSAPYYGCLRQDLIDRIRRRAVAQLPAAADRLAPGFRAWATQGALWPLTEDGQLSVAFSRLSPLARCLIWHSVIENDTPTVISQITGVETGLLAEACLHARQTLHRTYADLYLARTGQPACRHKNTRPQPDAAPGALEPIPLLCPHCHIHPDLITLDLRLEAQLPAALLAWWPGHEYLRTKEVLARQTITPLLPATAARRSRLRTITAMLTAPLTGGRRPAAGRGRGIRPRATAAAVPALLVLLLTGIATSVLALTGAGQF</sequence>
<dbReference type="Gene3D" id="1.10.1740.10">
    <property type="match status" value="1"/>
</dbReference>
<feature type="transmembrane region" description="Helical" evidence="1">
    <location>
        <begin position="310"/>
        <end position="331"/>
    </location>
</feature>